<keyword evidence="8" id="KW-1185">Reference proteome</keyword>
<dbReference type="EMBL" id="FOFB01000015">
    <property type="protein sequence ID" value="SEQ75060.1"/>
    <property type="molecule type" value="Genomic_DNA"/>
</dbReference>
<dbReference type="GO" id="GO:0016987">
    <property type="term" value="F:sigma factor activity"/>
    <property type="evidence" value="ECO:0007669"/>
    <property type="project" value="UniProtKB-KW"/>
</dbReference>
<evidence type="ECO:0000256" key="4">
    <source>
        <dbReference type="ARBA" id="ARBA00023163"/>
    </source>
</evidence>
<dbReference type="InterPro" id="IPR013325">
    <property type="entry name" value="RNA_pol_sigma_r2"/>
</dbReference>
<sequence>MSRDHALGPCQPEMEDLAIIQAYREKRHSVCFRLLHDRYAGKIYSKAITMLRDQDEAEDATQEIFTKIFLNLGKFQGQSKFSTWVYSVTYNFCIDKIRKEKRSRELFADELENPPDVEIDDDNDQELINMQVHELRRVLLKMSDADRTLLLLKYKDGVKIKDIAKMFDKNESAIKMQLKRAKEKAKRFFKENSLSTIER</sequence>
<keyword evidence="3" id="KW-0731">Sigma factor</keyword>
<dbReference type="AlphaFoldDB" id="A0A1H9IKC9"/>
<dbReference type="SUPFAM" id="SSF88659">
    <property type="entry name" value="Sigma3 and sigma4 domains of RNA polymerase sigma factors"/>
    <property type="match status" value="1"/>
</dbReference>
<dbReference type="Proteomes" id="UP000199021">
    <property type="component" value="Unassembled WGS sequence"/>
</dbReference>
<dbReference type="Gene3D" id="1.10.10.10">
    <property type="entry name" value="Winged helix-like DNA-binding domain superfamily/Winged helix DNA-binding domain"/>
    <property type="match status" value="1"/>
</dbReference>
<accession>A0A1H9IKC9</accession>
<dbReference type="GO" id="GO:0003677">
    <property type="term" value="F:DNA binding"/>
    <property type="evidence" value="ECO:0007669"/>
    <property type="project" value="InterPro"/>
</dbReference>
<dbReference type="InterPro" id="IPR013324">
    <property type="entry name" value="RNA_pol_sigma_r3/r4-like"/>
</dbReference>
<comment type="similarity">
    <text evidence="1">Belongs to the sigma-70 factor family. ECF subfamily.</text>
</comment>
<dbReference type="Gene3D" id="1.10.1740.10">
    <property type="match status" value="1"/>
</dbReference>
<proteinExistence type="inferred from homology"/>
<gene>
    <name evidence="7" type="ORF">SAMN05444359_11538</name>
</gene>
<dbReference type="InterPro" id="IPR039425">
    <property type="entry name" value="RNA_pol_sigma-70-like"/>
</dbReference>
<dbReference type="InterPro" id="IPR036388">
    <property type="entry name" value="WH-like_DNA-bd_sf"/>
</dbReference>
<evidence type="ECO:0000256" key="2">
    <source>
        <dbReference type="ARBA" id="ARBA00023015"/>
    </source>
</evidence>
<organism evidence="7 8">
    <name type="scientific">Neolewinella agarilytica</name>
    <dbReference type="NCBI Taxonomy" id="478744"/>
    <lineage>
        <taxon>Bacteria</taxon>
        <taxon>Pseudomonadati</taxon>
        <taxon>Bacteroidota</taxon>
        <taxon>Saprospiria</taxon>
        <taxon>Saprospirales</taxon>
        <taxon>Lewinellaceae</taxon>
        <taxon>Neolewinella</taxon>
    </lineage>
</organism>
<name>A0A1H9IKC9_9BACT</name>
<dbReference type="GO" id="GO:0006352">
    <property type="term" value="P:DNA-templated transcription initiation"/>
    <property type="evidence" value="ECO:0007669"/>
    <property type="project" value="InterPro"/>
</dbReference>
<dbReference type="PANTHER" id="PTHR43133">
    <property type="entry name" value="RNA POLYMERASE ECF-TYPE SIGMA FACTO"/>
    <property type="match status" value="1"/>
</dbReference>
<dbReference type="InParanoid" id="A0A1H9IKC9"/>
<dbReference type="Pfam" id="PF04542">
    <property type="entry name" value="Sigma70_r2"/>
    <property type="match status" value="1"/>
</dbReference>
<dbReference type="InterPro" id="IPR013249">
    <property type="entry name" value="RNA_pol_sigma70_r4_t2"/>
</dbReference>
<reference evidence="8" key="1">
    <citation type="submission" date="2016-10" db="EMBL/GenBank/DDBJ databases">
        <authorList>
            <person name="Varghese N."/>
            <person name="Submissions S."/>
        </authorList>
    </citation>
    <scope>NUCLEOTIDE SEQUENCE [LARGE SCALE GENOMIC DNA]</scope>
    <source>
        <strain evidence="8">DSM 24740</strain>
    </source>
</reference>
<evidence type="ECO:0000313" key="8">
    <source>
        <dbReference type="Proteomes" id="UP000199021"/>
    </source>
</evidence>
<evidence type="ECO:0000256" key="1">
    <source>
        <dbReference type="ARBA" id="ARBA00010641"/>
    </source>
</evidence>
<evidence type="ECO:0000259" key="6">
    <source>
        <dbReference type="Pfam" id="PF08281"/>
    </source>
</evidence>
<evidence type="ECO:0000313" key="7">
    <source>
        <dbReference type="EMBL" id="SEQ75060.1"/>
    </source>
</evidence>
<dbReference type="Pfam" id="PF08281">
    <property type="entry name" value="Sigma70_r4_2"/>
    <property type="match status" value="1"/>
</dbReference>
<feature type="domain" description="RNA polymerase sigma factor 70 region 4 type 2" evidence="6">
    <location>
        <begin position="134"/>
        <end position="184"/>
    </location>
</feature>
<dbReference type="InterPro" id="IPR014284">
    <property type="entry name" value="RNA_pol_sigma-70_dom"/>
</dbReference>
<dbReference type="PANTHER" id="PTHR43133:SF51">
    <property type="entry name" value="RNA POLYMERASE SIGMA FACTOR"/>
    <property type="match status" value="1"/>
</dbReference>
<evidence type="ECO:0000256" key="3">
    <source>
        <dbReference type="ARBA" id="ARBA00023082"/>
    </source>
</evidence>
<keyword evidence="4" id="KW-0804">Transcription</keyword>
<dbReference type="SUPFAM" id="SSF88946">
    <property type="entry name" value="Sigma2 domain of RNA polymerase sigma factors"/>
    <property type="match status" value="1"/>
</dbReference>
<feature type="domain" description="RNA polymerase sigma-70 region 2" evidence="5">
    <location>
        <begin position="36"/>
        <end position="102"/>
    </location>
</feature>
<evidence type="ECO:0000259" key="5">
    <source>
        <dbReference type="Pfam" id="PF04542"/>
    </source>
</evidence>
<dbReference type="NCBIfam" id="TIGR02937">
    <property type="entry name" value="sigma70-ECF"/>
    <property type="match status" value="1"/>
</dbReference>
<keyword evidence="2" id="KW-0805">Transcription regulation</keyword>
<dbReference type="RefSeq" id="WP_245748560.1">
    <property type="nucleotide sequence ID" value="NZ_FOFB01000015.1"/>
</dbReference>
<dbReference type="STRING" id="478744.SAMN05444359_11538"/>
<protein>
    <submittedName>
        <fullName evidence="7">RNA polymerase sigma-70 factor, ECF subfamily</fullName>
    </submittedName>
</protein>
<dbReference type="InterPro" id="IPR007627">
    <property type="entry name" value="RNA_pol_sigma70_r2"/>
</dbReference>